<dbReference type="Pfam" id="PF07690">
    <property type="entry name" value="MFS_1"/>
    <property type="match status" value="1"/>
</dbReference>
<keyword evidence="7" id="KW-1185">Reference proteome</keyword>
<dbReference type="Proteomes" id="UP000015480">
    <property type="component" value="Chromosome"/>
</dbReference>
<dbReference type="InterPro" id="IPR020846">
    <property type="entry name" value="MFS_dom"/>
</dbReference>
<evidence type="ECO:0000313" key="6">
    <source>
        <dbReference type="EMBL" id="AGT08702.1"/>
    </source>
</evidence>
<feature type="transmembrane region" description="Helical" evidence="4">
    <location>
        <begin position="97"/>
        <end position="116"/>
    </location>
</feature>
<dbReference type="HOGENOM" id="CLU_047644_2_0_5"/>
<keyword evidence="1 4" id="KW-0812">Transmembrane</keyword>
<dbReference type="InterPro" id="IPR036259">
    <property type="entry name" value="MFS_trans_sf"/>
</dbReference>
<proteinExistence type="predicted"/>
<keyword evidence="2 4" id="KW-1133">Transmembrane helix</keyword>
<feature type="transmembrane region" description="Helical" evidence="4">
    <location>
        <begin position="152"/>
        <end position="175"/>
    </location>
</feature>
<feature type="transmembrane region" description="Helical" evidence="4">
    <location>
        <begin position="303"/>
        <end position="323"/>
    </location>
</feature>
<dbReference type="PANTHER" id="PTHR23534:SF1">
    <property type="entry name" value="MAJOR FACILITATOR SUPERFAMILY PROTEIN"/>
    <property type="match status" value="1"/>
</dbReference>
<dbReference type="SUPFAM" id="SSF103473">
    <property type="entry name" value="MFS general substrate transporter"/>
    <property type="match status" value="1"/>
</dbReference>
<keyword evidence="3 4" id="KW-0472">Membrane</keyword>
<feature type="transmembrane region" description="Helical" evidence="4">
    <location>
        <begin position="187"/>
        <end position="206"/>
    </location>
</feature>
<dbReference type="PANTHER" id="PTHR23534">
    <property type="entry name" value="MFS PERMEASE"/>
    <property type="match status" value="1"/>
</dbReference>
<sequence length="450" mass="47124">MSSASAAAGLRRMPMSRMRIGKRSGRVPRRRRGWFVAEKDRVAGVDPALDPGVNLGRAKRNLVVLGLAQAILGSQMSMNFVVSGLAGQMLSPNPCIATLPLSMIVLGSALSARPLAGFMARHGRRAGFLLSCLAGALGAAVAFLGLQLGSFWLLTAGGLLTGIYMSAQGFYRFAATDTAPPEFQGKAISMVMAAGLVSALLGPYLVRHTTEALPVPFMATYAAIVVLNLIGPFLFAFLDIPKQPGGGKAARGGRSLKELIRTPEIAVAMICATVTYALMNLVMTSTPLAVVGCGFQTSDAANIVSTHVLAMFVPSFFTGFLIARFGATRIVTLGLVILAGAGAVALSGVALGQFYLTLILLGLGWNFGYIGATTMLTRAQRPEERARLQGLNDSVVFGGVFLASLSSGGLMNCLGGDPRTGWNAVNLAMLPFLVLAGGALIWLMLRPKED</sequence>
<name>S5XU40_PARAH</name>
<evidence type="ECO:0000256" key="4">
    <source>
        <dbReference type="SAM" id="Phobius"/>
    </source>
</evidence>
<feature type="transmembrane region" description="Helical" evidence="4">
    <location>
        <begin position="424"/>
        <end position="445"/>
    </location>
</feature>
<accession>S5XU40</accession>
<feature type="domain" description="Major facilitator superfamily (MFS) profile" evidence="5">
    <location>
        <begin position="264"/>
        <end position="450"/>
    </location>
</feature>
<evidence type="ECO:0000259" key="5">
    <source>
        <dbReference type="PROSITE" id="PS50850"/>
    </source>
</evidence>
<dbReference type="EMBL" id="CP006650">
    <property type="protein sequence ID" value="AGT08702.1"/>
    <property type="molecule type" value="Genomic_DNA"/>
</dbReference>
<feature type="transmembrane region" description="Helical" evidence="4">
    <location>
        <begin position="394"/>
        <end position="412"/>
    </location>
</feature>
<feature type="transmembrane region" description="Helical" evidence="4">
    <location>
        <begin position="62"/>
        <end position="85"/>
    </location>
</feature>
<organism evidence="6 7">
    <name type="scientific">Paracoccus aminophilus JCM 7686</name>
    <dbReference type="NCBI Taxonomy" id="1367847"/>
    <lineage>
        <taxon>Bacteria</taxon>
        <taxon>Pseudomonadati</taxon>
        <taxon>Pseudomonadota</taxon>
        <taxon>Alphaproteobacteria</taxon>
        <taxon>Rhodobacterales</taxon>
        <taxon>Paracoccaceae</taxon>
        <taxon>Paracoccus</taxon>
    </lineage>
</organism>
<feature type="transmembrane region" description="Helical" evidence="4">
    <location>
        <begin position="354"/>
        <end position="373"/>
    </location>
</feature>
<gene>
    <name evidence="6" type="ORF">JCM7686_1601</name>
</gene>
<dbReference type="eggNOG" id="COG2814">
    <property type="taxonomic scope" value="Bacteria"/>
</dbReference>
<dbReference type="PROSITE" id="PS50850">
    <property type="entry name" value="MFS"/>
    <property type="match status" value="1"/>
</dbReference>
<feature type="transmembrane region" description="Helical" evidence="4">
    <location>
        <begin position="218"/>
        <end position="238"/>
    </location>
</feature>
<dbReference type="PATRIC" id="fig|1367847.3.peg.1576"/>
<protein>
    <submittedName>
        <fullName evidence="6">Major facilitator transporter</fullName>
    </submittedName>
</protein>
<dbReference type="Gene3D" id="1.20.1250.20">
    <property type="entry name" value="MFS general substrate transporter like domains"/>
    <property type="match status" value="1"/>
</dbReference>
<dbReference type="InterPro" id="IPR011701">
    <property type="entry name" value="MFS"/>
</dbReference>
<dbReference type="AlphaFoldDB" id="S5XU40"/>
<reference evidence="6 7" key="1">
    <citation type="journal article" date="2014" name="BMC Genomics">
        <title>Architecture and functions of a multipartite genome of the methylotrophic bacterium Paracoccus aminophilus JCM 7686, containing primary and secondary chromids.</title>
        <authorList>
            <person name="Dziewit L."/>
            <person name="Czarnecki J."/>
            <person name="Wibberg D."/>
            <person name="Radlinska M."/>
            <person name="Mrozek P."/>
            <person name="Szymczak M."/>
            <person name="Schluter A."/>
            <person name="Puhler A."/>
            <person name="Bartosik D."/>
        </authorList>
    </citation>
    <scope>NUCLEOTIDE SEQUENCE [LARGE SCALE GENOMIC DNA]</scope>
    <source>
        <strain evidence="6">JCM 7686</strain>
    </source>
</reference>
<dbReference type="KEGG" id="pami:JCM7686_1601"/>
<feature type="transmembrane region" description="Helical" evidence="4">
    <location>
        <begin position="259"/>
        <end position="283"/>
    </location>
</feature>
<evidence type="ECO:0000313" key="7">
    <source>
        <dbReference type="Proteomes" id="UP000015480"/>
    </source>
</evidence>
<dbReference type="STRING" id="1367847.JCM7686_1601"/>
<evidence type="ECO:0000256" key="1">
    <source>
        <dbReference type="ARBA" id="ARBA00022692"/>
    </source>
</evidence>
<feature type="transmembrane region" description="Helical" evidence="4">
    <location>
        <begin position="128"/>
        <end position="146"/>
    </location>
</feature>
<evidence type="ECO:0000256" key="2">
    <source>
        <dbReference type="ARBA" id="ARBA00022989"/>
    </source>
</evidence>
<evidence type="ECO:0000256" key="3">
    <source>
        <dbReference type="ARBA" id="ARBA00023136"/>
    </source>
</evidence>
<feature type="transmembrane region" description="Helical" evidence="4">
    <location>
        <begin position="330"/>
        <end position="348"/>
    </location>
</feature>
<dbReference type="GO" id="GO:0022857">
    <property type="term" value="F:transmembrane transporter activity"/>
    <property type="evidence" value="ECO:0007669"/>
    <property type="project" value="InterPro"/>
</dbReference>